<dbReference type="RefSeq" id="XP_030620981.1">
    <property type="nucleotide sequence ID" value="XM_030765121.1"/>
</dbReference>
<dbReference type="Gene3D" id="2.60.40.10">
    <property type="entry name" value="Immunoglobulins"/>
    <property type="match status" value="1"/>
</dbReference>
<name>A0A6J2UPI5_CHACN</name>
<feature type="region of interest" description="Disordered" evidence="2">
    <location>
        <begin position="198"/>
        <end position="221"/>
    </location>
</feature>
<dbReference type="InterPro" id="IPR036179">
    <property type="entry name" value="Ig-like_dom_sf"/>
</dbReference>
<dbReference type="InterPro" id="IPR003597">
    <property type="entry name" value="Ig_C1-set"/>
</dbReference>
<dbReference type="GeneID" id="115804609"/>
<proteinExistence type="predicted"/>
<dbReference type="PROSITE" id="PS50835">
    <property type="entry name" value="IG_LIKE"/>
    <property type="match status" value="1"/>
</dbReference>
<dbReference type="InterPro" id="IPR007110">
    <property type="entry name" value="Ig-like_dom"/>
</dbReference>
<evidence type="ECO:0000313" key="4">
    <source>
        <dbReference type="Proteomes" id="UP000504632"/>
    </source>
</evidence>
<gene>
    <name evidence="5" type="primary">LOC115804609</name>
</gene>
<dbReference type="InterPro" id="IPR013783">
    <property type="entry name" value="Ig-like_fold"/>
</dbReference>
<dbReference type="InterPro" id="IPR050160">
    <property type="entry name" value="MHC/Immunoglobulin"/>
</dbReference>
<dbReference type="SMR" id="A0A6J2UPI5"/>
<accession>A0A6J2UPI5</accession>
<evidence type="ECO:0000259" key="3">
    <source>
        <dbReference type="PROSITE" id="PS50835"/>
    </source>
</evidence>
<organism evidence="4 5">
    <name type="scientific">Chanos chanos</name>
    <name type="common">Milkfish</name>
    <name type="synonym">Mugil chanos</name>
    <dbReference type="NCBI Taxonomy" id="29144"/>
    <lineage>
        <taxon>Eukaryota</taxon>
        <taxon>Metazoa</taxon>
        <taxon>Chordata</taxon>
        <taxon>Craniata</taxon>
        <taxon>Vertebrata</taxon>
        <taxon>Euteleostomi</taxon>
        <taxon>Actinopterygii</taxon>
        <taxon>Neopterygii</taxon>
        <taxon>Teleostei</taxon>
        <taxon>Ostariophysi</taxon>
        <taxon>Gonorynchiformes</taxon>
        <taxon>Chanidae</taxon>
        <taxon>Chanos</taxon>
    </lineage>
</organism>
<feature type="domain" description="Ig-like" evidence="3">
    <location>
        <begin position="98"/>
        <end position="185"/>
    </location>
</feature>
<feature type="compositionally biased region" description="Low complexity" evidence="2">
    <location>
        <begin position="211"/>
        <end position="221"/>
    </location>
</feature>
<reference evidence="5" key="1">
    <citation type="submission" date="2025-08" db="UniProtKB">
        <authorList>
            <consortium name="RefSeq"/>
        </authorList>
    </citation>
    <scope>IDENTIFICATION</scope>
</reference>
<dbReference type="Pfam" id="PF07654">
    <property type="entry name" value="C1-set"/>
    <property type="match status" value="1"/>
</dbReference>
<dbReference type="InParanoid" id="A0A6J2UPI5"/>
<keyword evidence="1" id="KW-0325">Glycoprotein</keyword>
<dbReference type="SUPFAM" id="SSF48726">
    <property type="entry name" value="Immunoglobulin"/>
    <property type="match status" value="1"/>
</dbReference>
<evidence type="ECO:0000256" key="2">
    <source>
        <dbReference type="SAM" id="MobiDB-lite"/>
    </source>
</evidence>
<dbReference type="AlphaFoldDB" id="A0A6J2UPI5"/>
<protein>
    <submittedName>
        <fullName evidence="5">Zinc-alpha-2-glycoprotein</fullName>
    </submittedName>
</protein>
<keyword evidence="4" id="KW-1185">Reference proteome</keyword>
<dbReference type="FunCoup" id="A0A6J2UPI5">
    <property type="interactions" value="12"/>
</dbReference>
<dbReference type="InterPro" id="IPR011162">
    <property type="entry name" value="MHC_I/II-like_Ag-recog"/>
</dbReference>
<dbReference type="PANTHER" id="PTHR19944:SF99">
    <property type="entry name" value="HLA CLASS II HISTOCOMPATIBILITY ANTIGEN, DRB1 BETA CHAIN"/>
    <property type="match status" value="1"/>
</dbReference>
<dbReference type="SMART" id="SM00407">
    <property type="entry name" value="IGc1"/>
    <property type="match status" value="1"/>
</dbReference>
<evidence type="ECO:0000256" key="1">
    <source>
        <dbReference type="ARBA" id="ARBA00023180"/>
    </source>
</evidence>
<dbReference type="Proteomes" id="UP000504632">
    <property type="component" value="Chromosome 2"/>
</dbReference>
<dbReference type="PANTHER" id="PTHR19944">
    <property type="entry name" value="MHC CLASS II-RELATED"/>
    <property type="match status" value="1"/>
</dbReference>
<dbReference type="OrthoDB" id="8936120at2759"/>
<dbReference type="SUPFAM" id="SSF54452">
    <property type="entry name" value="MHC antigen-recognition domain"/>
    <property type="match status" value="1"/>
</dbReference>
<evidence type="ECO:0000313" key="5">
    <source>
        <dbReference type="RefSeq" id="XP_030620981.1"/>
    </source>
</evidence>
<sequence length="221" mass="24756">MPAGENAYQQYIVCPFNQTDQRGHLWRYGYNSKDILHVDLTSKTVVAKSKAGKFLAEERKEELTGYIKSKQMKLDKICSAVRTVFALSNNSLSRAAKPTVQVSLKGPPGHEFLSCLVRGFHPDVIRVQWSQHGTTLYYGTSTTGLLPHMDGTFQMTSFLSLANRTFSGISCEIEHISLNGKMKVAWVLLKKLKKRKKALSVERSSSEESEMPSLLNLPGEE</sequence>